<dbReference type="EMBL" id="BSPQ01000005">
    <property type="protein sequence ID" value="GLS90974.1"/>
    <property type="molecule type" value="Genomic_DNA"/>
</dbReference>
<accession>A0ABQ6E0L5</accession>
<feature type="chain" id="PRO_5045277421" description="Outer membrane protein beta-barrel domain-containing protein" evidence="1">
    <location>
        <begin position="20"/>
        <end position="171"/>
    </location>
</feature>
<comment type="caution">
    <text evidence="2">The sequence shown here is derived from an EMBL/GenBank/DDBJ whole genome shotgun (WGS) entry which is preliminary data.</text>
</comment>
<feature type="signal peptide" evidence="1">
    <location>
        <begin position="1"/>
        <end position="19"/>
    </location>
</feature>
<sequence>MKFKLIFIALFIVSKPLLATSLHFSPEVKIGPYYGSGLSGWGTQLGLSDKLGMDAIYISYTHTYSEFLTDKDRLKTYRVGAQYRLNNAPNVSFQFEVGVVDYEGIQRKIFNPNELSYRNATGFSSALAWVVSINDNVGFRLGVDGNYIDNKKTFLPYSFSATYSTGIVLRF</sequence>
<evidence type="ECO:0008006" key="4">
    <source>
        <dbReference type="Google" id="ProtNLM"/>
    </source>
</evidence>
<gene>
    <name evidence="2" type="ORF">GCM10007916_20410</name>
</gene>
<name>A0ABQ6E0L5_9GAMM</name>
<dbReference type="RefSeq" id="WP_284204085.1">
    <property type="nucleotide sequence ID" value="NZ_BSPQ01000005.1"/>
</dbReference>
<evidence type="ECO:0000313" key="2">
    <source>
        <dbReference type="EMBL" id="GLS90974.1"/>
    </source>
</evidence>
<reference evidence="3" key="1">
    <citation type="journal article" date="2019" name="Int. J. Syst. Evol. Microbiol.">
        <title>The Global Catalogue of Microorganisms (GCM) 10K type strain sequencing project: providing services to taxonomists for standard genome sequencing and annotation.</title>
        <authorList>
            <consortium name="The Broad Institute Genomics Platform"/>
            <consortium name="The Broad Institute Genome Sequencing Center for Infectious Disease"/>
            <person name="Wu L."/>
            <person name="Ma J."/>
        </authorList>
    </citation>
    <scope>NUCLEOTIDE SEQUENCE [LARGE SCALE GENOMIC DNA]</scope>
    <source>
        <strain evidence="3">NBRC 103166</strain>
    </source>
</reference>
<protein>
    <recommendedName>
        <fullName evidence="4">Outer membrane protein beta-barrel domain-containing protein</fullName>
    </recommendedName>
</protein>
<evidence type="ECO:0000313" key="3">
    <source>
        <dbReference type="Proteomes" id="UP001157353"/>
    </source>
</evidence>
<proteinExistence type="predicted"/>
<evidence type="ECO:0000256" key="1">
    <source>
        <dbReference type="SAM" id="SignalP"/>
    </source>
</evidence>
<organism evidence="2 3">
    <name type="scientific">Psychromonas marina</name>
    <dbReference type="NCBI Taxonomy" id="88364"/>
    <lineage>
        <taxon>Bacteria</taxon>
        <taxon>Pseudomonadati</taxon>
        <taxon>Pseudomonadota</taxon>
        <taxon>Gammaproteobacteria</taxon>
        <taxon>Alteromonadales</taxon>
        <taxon>Psychromonadaceae</taxon>
        <taxon>Psychromonas</taxon>
    </lineage>
</organism>
<keyword evidence="3" id="KW-1185">Reference proteome</keyword>
<keyword evidence="1" id="KW-0732">Signal</keyword>
<dbReference type="Proteomes" id="UP001157353">
    <property type="component" value="Unassembled WGS sequence"/>
</dbReference>